<evidence type="ECO:0000313" key="2">
    <source>
        <dbReference type="EMBL" id="GMF27977.1"/>
    </source>
</evidence>
<feature type="signal peptide" evidence="1">
    <location>
        <begin position="1"/>
        <end position="20"/>
    </location>
</feature>
<name>A0A9W6X2A0_9STRA</name>
<dbReference type="EMBL" id="BSXW01000689">
    <property type="protein sequence ID" value="GMF27977.1"/>
    <property type="molecule type" value="Genomic_DNA"/>
</dbReference>
<accession>A0A9W6X2A0</accession>
<dbReference type="AlphaFoldDB" id="A0A9W6X2A0"/>
<proteinExistence type="predicted"/>
<organism evidence="2 3">
    <name type="scientific">Phytophthora lilii</name>
    <dbReference type="NCBI Taxonomy" id="2077276"/>
    <lineage>
        <taxon>Eukaryota</taxon>
        <taxon>Sar</taxon>
        <taxon>Stramenopiles</taxon>
        <taxon>Oomycota</taxon>
        <taxon>Peronosporomycetes</taxon>
        <taxon>Peronosporales</taxon>
        <taxon>Peronosporaceae</taxon>
        <taxon>Phytophthora</taxon>
    </lineage>
</organism>
<protein>
    <submittedName>
        <fullName evidence="2">Unnamed protein product</fullName>
    </submittedName>
</protein>
<feature type="chain" id="PRO_5040779617" evidence="1">
    <location>
        <begin position="21"/>
        <end position="180"/>
    </location>
</feature>
<comment type="caution">
    <text evidence="2">The sequence shown here is derived from an EMBL/GenBank/DDBJ whole genome shotgun (WGS) entry which is preliminary data.</text>
</comment>
<evidence type="ECO:0000313" key="3">
    <source>
        <dbReference type="Proteomes" id="UP001165083"/>
    </source>
</evidence>
<evidence type="ECO:0000256" key="1">
    <source>
        <dbReference type="SAM" id="SignalP"/>
    </source>
</evidence>
<dbReference type="OrthoDB" id="102783at2759"/>
<dbReference type="Proteomes" id="UP001165083">
    <property type="component" value="Unassembled WGS sequence"/>
</dbReference>
<keyword evidence="3" id="KW-1185">Reference proteome</keyword>
<reference evidence="2" key="1">
    <citation type="submission" date="2023-04" db="EMBL/GenBank/DDBJ databases">
        <title>Phytophthora lilii NBRC 32176.</title>
        <authorList>
            <person name="Ichikawa N."/>
            <person name="Sato H."/>
            <person name="Tonouchi N."/>
        </authorList>
    </citation>
    <scope>NUCLEOTIDE SEQUENCE</scope>
    <source>
        <strain evidence="2">NBRC 32176</strain>
    </source>
</reference>
<sequence>MHPLMIFAVFIGCCNVLATAKAIASSVETERTHINDESNHRSLTGVKTKSDEEEKWKMPVSLTSLLKKSSSAAKNQEKTPLLPRISRKILASVRASRLYTKIQLMQALQRNPAISKGLKTLEENPALVNNLEGNPSIVKLQKRLKTNPLEFTKQKLRHIDQVLASAYRDSESGGSITYVL</sequence>
<gene>
    <name evidence="2" type="ORF">Plil01_001174200</name>
</gene>
<keyword evidence="1" id="KW-0732">Signal</keyword>